<reference evidence="2" key="2">
    <citation type="submission" date="2019-10" db="EMBL/GenBank/DDBJ databases">
        <title>A de novo genome assembly of a pear dwarfing rootstock.</title>
        <authorList>
            <person name="Wang F."/>
            <person name="Wang J."/>
            <person name="Li S."/>
            <person name="Zhang Y."/>
            <person name="Fang M."/>
            <person name="Ma L."/>
            <person name="Zhao Y."/>
            <person name="Jiang S."/>
        </authorList>
    </citation>
    <scope>NUCLEOTIDE SEQUENCE [LARGE SCALE GENOMIC DNA]</scope>
</reference>
<organism evidence="1 2">
    <name type="scientific">Pyrus ussuriensis x Pyrus communis</name>
    <dbReference type="NCBI Taxonomy" id="2448454"/>
    <lineage>
        <taxon>Eukaryota</taxon>
        <taxon>Viridiplantae</taxon>
        <taxon>Streptophyta</taxon>
        <taxon>Embryophyta</taxon>
        <taxon>Tracheophyta</taxon>
        <taxon>Spermatophyta</taxon>
        <taxon>Magnoliopsida</taxon>
        <taxon>eudicotyledons</taxon>
        <taxon>Gunneridae</taxon>
        <taxon>Pentapetalae</taxon>
        <taxon>rosids</taxon>
        <taxon>fabids</taxon>
        <taxon>Rosales</taxon>
        <taxon>Rosaceae</taxon>
        <taxon>Amygdaloideae</taxon>
        <taxon>Maleae</taxon>
        <taxon>Pyrus</taxon>
    </lineage>
</organism>
<gene>
    <name evidence="1" type="ORF">D8674_000441</name>
</gene>
<evidence type="ECO:0000313" key="2">
    <source>
        <dbReference type="Proteomes" id="UP000327157"/>
    </source>
</evidence>
<comment type="caution">
    <text evidence="1">The sequence shown here is derived from an EMBL/GenBank/DDBJ whole genome shotgun (WGS) entry which is preliminary data.</text>
</comment>
<protein>
    <submittedName>
        <fullName evidence="1">Uncharacterized protein</fullName>
    </submittedName>
</protein>
<proteinExistence type="predicted"/>
<sequence length="399" mass="44261">MTFHLVAMNVKPAGKFTTPIFWLDNLALSKATLAYARLSLTFEKRTTLCHSIKCAKVIVMVTAKKKLPLPPKQVVAALTIVPKSVLATPTLTSDTVMPPMKAKRHHVPSPKTTTIVASQAKCLKKKANKGRRETHAIFSQDTRVIAHEATHLPLIDELQIGAQLNFLTFLYYQGNDEPSPLATGSAHPKMAVKGLEVDPMVFAKHEVTAEMLIHPQDQDLGIHAQDITLAFVVELDTLLTRTYRTAGPSIAPTESNALTKLQQLLSLSALQVLQSRSLDSIRKCLNSFAAVSLLQSQRSFIASELEKNFEVVKPRLAKYTTGAKRIQMLKADKMTQQANITMGKVKWLELKATLEAFLPLTQYIRFPVSICGPVEFFFMYFLAVLMKNLIYSCISQVTG</sequence>
<evidence type="ECO:0000313" key="1">
    <source>
        <dbReference type="EMBL" id="KAB2597521.1"/>
    </source>
</evidence>
<dbReference type="AlphaFoldDB" id="A0A5N5F609"/>
<keyword evidence="2" id="KW-1185">Reference proteome</keyword>
<reference evidence="1 2" key="1">
    <citation type="submission" date="2019-09" db="EMBL/GenBank/DDBJ databases">
        <authorList>
            <person name="Ou C."/>
        </authorList>
    </citation>
    <scope>NUCLEOTIDE SEQUENCE [LARGE SCALE GENOMIC DNA]</scope>
    <source>
        <strain evidence="1">S2</strain>
        <tissue evidence="1">Leaf</tissue>
    </source>
</reference>
<dbReference type="EMBL" id="SMOL01000768">
    <property type="protein sequence ID" value="KAB2597521.1"/>
    <property type="molecule type" value="Genomic_DNA"/>
</dbReference>
<accession>A0A5N5F609</accession>
<reference evidence="1 2" key="3">
    <citation type="submission" date="2019-11" db="EMBL/GenBank/DDBJ databases">
        <title>A de novo genome assembly of a pear dwarfing rootstock.</title>
        <authorList>
            <person name="Wang F."/>
            <person name="Wang J."/>
            <person name="Li S."/>
            <person name="Zhang Y."/>
            <person name="Fang M."/>
            <person name="Ma L."/>
            <person name="Zhao Y."/>
            <person name="Jiang S."/>
        </authorList>
    </citation>
    <scope>NUCLEOTIDE SEQUENCE [LARGE SCALE GENOMIC DNA]</scope>
    <source>
        <strain evidence="1">S2</strain>
        <tissue evidence="1">Leaf</tissue>
    </source>
</reference>
<name>A0A5N5F609_9ROSA</name>
<dbReference type="Proteomes" id="UP000327157">
    <property type="component" value="Chromosome 1"/>
</dbReference>